<feature type="compositionally biased region" description="Low complexity" evidence="1">
    <location>
        <begin position="93"/>
        <end position="103"/>
    </location>
</feature>
<evidence type="ECO:0000256" key="1">
    <source>
        <dbReference type="SAM" id="MobiDB-lite"/>
    </source>
</evidence>
<keyword evidence="3" id="KW-1185">Reference proteome</keyword>
<organism evidence="2 3">
    <name type="scientific">Ganoderma sinense ZZ0214-1</name>
    <dbReference type="NCBI Taxonomy" id="1077348"/>
    <lineage>
        <taxon>Eukaryota</taxon>
        <taxon>Fungi</taxon>
        <taxon>Dikarya</taxon>
        <taxon>Basidiomycota</taxon>
        <taxon>Agaricomycotina</taxon>
        <taxon>Agaricomycetes</taxon>
        <taxon>Polyporales</taxon>
        <taxon>Polyporaceae</taxon>
        <taxon>Ganoderma</taxon>
    </lineage>
</organism>
<feature type="compositionally biased region" description="Basic and acidic residues" evidence="1">
    <location>
        <begin position="1"/>
        <end position="11"/>
    </location>
</feature>
<dbReference type="AlphaFoldDB" id="A0A2G8ST00"/>
<feature type="region of interest" description="Disordered" evidence="1">
    <location>
        <begin position="1"/>
        <end position="129"/>
    </location>
</feature>
<sequence length="363" mass="39597">MPPKRELRESTSTEDSEATKRPRKSARTTAGGVTTSSASASGANSSTVEAVQDVGIAAKAHNDDPTTSAALDDASARTMSSPRSDNVPDDHGSVVSSPSTTSVMPADPVGSKGKAVDLASPATPGPRGTTTLADIRGLFSFIDYVPDDTIRRLMPFARKSDEANHRYALSSIPPGATWGTTSDTDSLLCVDNKPITIWAVGNTESPWFVTPEGQPHSRVNIGYRLPFDGDLAVVKKLFEKARPKRTDLKDVVFSAKRMTTYGAKSGKTIIPFKNVYDATERFLAKSNMDLLPPGVLGKRDIVLVESFFTRWRMDRDKENRRKWVKWNVGLELQAVNLLYEAPPDLVEQLVKEPEPAPDFDDDM</sequence>
<evidence type="ECO:0000313" key="2">
    <source>
        <dbReference type="EMBL" id="PIL36899.1"/>
    </source>
</evidence>
<feature type="compositionally biased region" description="Low complexity" evidence="1">
    <location>
        <begin position="27"/>
        <end position="47"/>
    </location>
</feature>
<accession>A0A2G8ST00</accession>
<evidence type="ECO:0000313" key="3">
    <source>
        <dbReference type="Proteomes" id="UP000230002"/>
    </source>
</evidence>
<protein>
    <submittedName>
        <fullName evidence="2">Uncharacterized protein</fullName>
    </submittedName>
</protein>
<proteinExistence type="predicted"/>
<name>A0A2G8ST00_9APHY</name>
<gene>
    <name evidence="2" type="ORF">GSI_00589</name>
</gene>
<comment type="caution">
    <text evidence="2">The sequence shown here is derived from an EMBL/GenBank/DDBJ whole genome shotgun (WGS) entry which is preliminary data.</text>
</comment>
<reference evidence="2 3" key="1">
    <citation type="journal article" date="2015" name="Sci. Rep.">
        <title>Chromosome-level genome map provides insights into diverse defense mechanisms in the medicinal fungus Ganoderma sinense.</title>
        <authorList>
            <person name="Zhu Y."/>
            <person name="Xu J."/>
            <person name="Sun C."/>
            <person name="Zhou S."/>
            <person name="Xu H."/>
            <person name="Nelson D.R."/>
            <person name="Qian J."/>
            <person name="Song J."/>
            <person name="Luo H."/>
            <person name="Xiang L."/>
            <person name="Li Y."/>
            <person name="Xu Z."/>
            <person name="Ji A."/>
            <person name="Wang L."/>
            <person name="Lu S."/>
            <person name="Hayward A."/>
            <person name="Sun W."/>
            <person name="Li X."/>
            <person name="Schwartz D.C."/>
            <person name="Wang Y."/>
            <person name="Chen S."/>
        </authorList>
    </citation>
    <scope>NUCLEOTIDE SEQUENCE [LARGE SCALE GENOMIC DNA]</scope>
    <source>
        <strain evidence="2 3">ZZ0214-1</strain>
    </source>
</reference>
<dbReference type="Proteomes" id="UP000230002">
    <property type="component" value="Unassembled WGS sequence"/>
</dbReference>
<dbReference type="OrthoDB" id="2756110at2759"/>
<dbReference type="EMBL" id="AYKW01000001">
    <property type="protein sequence ID" value="PIL36899.1"/>
    <property type="molecule type" value="Genomic_DNA"/>
</dbReference>